<dbReference type="AlphaFoldDB" id="A0A1H2I4T8"/>
<accession>A0A1H2I4T8</accession>
<reference evidence="4" key="1">
    <citation type="submission" date="2016-10" db="EMBL/GenBank/DDBJ databases">
        <authorList>
            <person name="Varghese N."/>
            <person name="Submissions S."/>
        </authorList>
    </citation>
    <scope>NUCLEOTIDE SEQUENCE [LARGE SCALE GENOMIC DNA]</scope>
    <source>
        <strain evidence="4">DSM 17875</strain>
    </source>
</reference>
<feature type="transmembrane region" description="Helical" evidence="2">
    <location>
        <begin position="27"/>
        <end position="48"/>
    </location>
</feature>
<evidence type="ECO:0000313" key="4">
    <source>
        <dbReference type="Proteomes" id="UP000243232"/>
    </source>
</evidence>
<dbReference type="STRING" id="364197.SAMN05216296_3502"/>
<sequence>MVAGLLICSIFAFLVWLVFFKFRWLKFSILWGVVSLFFGAHLLLIFLVGMRFMTPASTSAVVVQHTIQLVPRLSQPTMVTEVLVEQNTPVKKGQPLFRFDDRPYVFQVKQLQAQLAQAKQNVKVLQADVMISKQKVNKALSQLELANYQLKLTTDLSSQGAGPVEEQQKALAQVKVEQAAVLEARAEVERAELEYNSQIDGVNTQVAALQAELEQAQFYLDNTTIYAPEDGRIANLQVRPGMVAGIIRMGAIASFICDDNRYLLANYFQENLKYVKVGQPVEVAMNLYPGQIFPARVQSIWKVNGSGQFLPSGTLPEYTAQPPETPQGQYAVQITFDDPDQSKFTIGAGGIAAIYTEHQDFAYLRKISIRAHSWLNWLYPLDI</sequence>
<dbReference type="InterPro" id="IPR050739">
    <property type="entry name" value="MFP"/>
</dbReference>
<dbReference type="Gene3D" id="1.10.287.470">
    <property type="entry name" value="Helix hairpin bin"/>
    <property type="match status" value="1"/>
</dbReference>
<dbReference type="Gene3D" id="2.40.50.100">
    <property type="match status" value="1"/>
</dbReference>
<dbReference type="SUPFAM" id="SSF111369">
    <property type="entry name" value="HlyD-like secretion proteins"/>
    <property type="match status" value="2"/>
</dbReference>
<dbReference type="RefSeq" id="WP_090198395.1">
    <property type="nucleotide sequence ID" value="NZ_LT629785.1"/>
</dbReference>
<evidence type="ECO:0000313" key="3">
    <source>
        <dbReference type="EMBL" id="SDU39099.1"/>
    </source>
</evidence>
<organism evidence="3 4">
    <name type="scientific">Pseudomonas pohangensis</name>
    <dbReference type="NCBI Taxonomy" id="364197"/>
    <lineage>
        <taxon>Bacteria</taxon>
        <taxon>Pseudomonadati</taxon>
        <taxon>Pseudomonadota</taxon>
        <taxon>Gammaproteobacteria</taxon>
        <taxon>Pseudomonadales</taxon>
        <taxon>Pseudomonadaceae</taxon>
        <taxon>Pseudomonas</taxon>
    </lineage>
</organism>
<protein>
    <submittedName>
        <fullName evidence="3">Multidrug resistance efflux pump</fullName>
    </submittedName>
</protein>
<dbReference type="PANTHER" id="PTHR30386:SF18">
    <property type="entry name" value="INNER MEMBRANE PROTEIN YIAV-RELATED"/>
    <property type="match status" value="1"/>
</dbReference>
<dbReference type="OrthoDB" id="286173at2"/>
<keyword evidence="2" id="KW-0472">Membrane</keyword>
<evidence type="ECO:0000256" key="2">
    <source>
        <dbReference type="SAM" id="Phobius"/>
    </source>
</evidence>
<dbReference type="PANTHER" id="PTHR30386">
    <property type="entry name" value="MEMBRANE FUSION SUBUNIT OF EMRAB-TOLC MULTIDRUG EFFLUX PUMP"/>
    <property type="match status" value="1"/>
</dbReference>
<feature type="coiled-coil region" evidence="1">
    <location>
        <begin position="108"/>
        <end position="135"/>
    </location>
</feature>
<dbReference type="Gene3D" id="2.40.30.170">
    <property type="match status" value="1"/>
</dbReference>
<keyword evidence="4" id="KW-1185">Reference proteome</keyword>
<proteinExistence type="predicted"/>
<name>A0A1H2I4T8_9PSED</name>
<keyword evidence="2" id="KW-0812">Transmembrane</keyword>
<gene>
    <name evidence="3" type="ORF">SAMN05216296_3502</name>
</gene>
<dbReference type="Proteomes" id="UP000243232">
    <property type="component" value="Chromosome I"/>
</dbReference>
<evidence type="ECO:0000256" key="1">
    <source>
        <dbReference type="SAM" id="Coils"/>
    </source>
</evidence>
<keyword evidence="2" id="KW-1133">Transmembrane helix</keyword>
<keyword evidence="1" id="KW-0175">Coiled coil</keyword>
<dbReference type="EMBL" id="LT629785">
    <property type="protein sequence ID" value="SDU39099.1"/>
    <property type="molecule type" value="Genomic_DNA"/>
</dbReference>